<dbReference type="Proteomes" id="UP000007800">
    <property type="component" value="Unassembled WGS sequence"/>
</dbReference>
<dbReference type="GeneID" id="9064594"/>
<reference evidence="4 5" key="1">
    <citation type="submission" date="2008-07" db="EMBL/GenBank/DDBJ databases">
        <authorList>
            <person name="El-Sayed N."/>
            <person name="Caler E."/>
            <person name="Inman J."/>
            <person name="Amedeo P."/>
            <person name="Hass B."/>
            <person name="Wortman J."/>
        </authorList>
    </citation>
    <scope>NUCLEOTIDE SEQUENCE [LARGE SCALE GENOMIC DNA]</scope>
    <source>
        <strain evidence="5">ATCC 50983 / TXsc</strain>
    </source>
</reference>
<dbReference type="Gene3D" id="1.20.920.20">
    <property type="match status" value="1"/>
</dbReference>
<feature type="domain" description="Dynein heavy chain ATP-binding dynein motor region" evidence="3">
    <location>
        <begin position="220"/>
        <end position="252"/>
    </location>
</feature>
<dbReference type="GO" id="GO:0045505">
    <property type="term" value="F:dynein intermediate chain binding"/>
    <property type="evidence" value="ECO:0007669"/>
    <property type="project" value="InterPro"/>
</dbReference>
<dbReference type="GO" id="GO:0007018">
    <property type="term" value="P:microtubule-based movement"/>
    <property type="evidence" value="ECO:0007669"/>
    <property type="project" value="InterPro"/>
</dbReference>
<evidence type="ECO:0000313" key="4">
    <source>
        <dbReference type="EMBL" id="EER05865.1"/>
    </source>
</evidence>
<dbReference type="InterPro" id="IPR035706">
    <property type="entry name" value="AAA_9"/>
</dbReference>
<evidence type="ECO:0000259" key="2">
    <source>
        <dbReference type="Pfam" id="PF12777"/>
    </source>
</evidence>
<dbReference type="Pfam" id="PF12781">
    <property type="entry name" value="AAA_9"/>
    <property type="match status" value="1"/>
</dbReference>
<evidence type="ECO:0000259" key="3">
    <source>
        <dbReference type="Pfam" id="PF12781"/>
    </source>
</evidence>
<keyword evidence="5" id="KW-1185">Reference proteome</keyword>
<dbReference type="AlphaFoldDB" id="C5LBP4"/>
<feature type="coiled-coil region" evidence="1">
    <location>
        <begin position="87"/>
        <end position="142"/>
    </location>
</feature>
<gene>
    <name evidence="4" type="ORF">Pmar_PMAR011921</name>
</gene>
<dbReference type="InParanoid" id="C5LBP4"/>
<dbReference type="RefSeq" id="XP_002774049.1">
    <property type="nucleotide sequence ID" value="XM_002774003.1"/>
</dbReference>
<dbReference type="PANTHER" id="PTHR22878:SF63">
    <property type="entry name" value="DYNEIN AXONEMAL HEAVY CHAIN 10"/>
    <property type="match status" value="1"/>
</dbReference>
<organism evidence="5">
    <name type="scientific">Perkinsus marinus (strain ATCC 50983 / TXsc)</name>
    <dbReference type="NCBI Taxonomy" id="423536"/>
    <lineage>
        <taxon>Eukaryota</taxon>
        <taxon>Sar</taxon>
        <taxon>Alveolata</taxon>
        <taxon>Perkinsozoa</taxon>
        <taxon>Perkinsea</taxon>
        <taxon>Perkinsida</taxon>
        <taxon>Perkinsidae</taxon>
        <taxon>Perkinsus</taxon>
    </lineage>
</organism>
<feature type="domain" description="Dynein heavy chain coiled coil stalk" evidence="2">
    <location>
        <begin position="88"/>
        <end position="191"/>
    </location>
</feature>
<dbReference type="GO" id="GO:0030286">
    <property type="term" value="C:dynein complex"/>
    <property type="evidence" value="ECO:0007669"/>
    <property type="project" value="InterPro"/>
</dbReference>
<evidence type="ECO:0000313" key="5">
    <source>
        <dbReference type="Proteomes" id="UP000007800"/>
    </source>
</evidence>
<evidence type="ECO:0000256" key="1">
    <source>
        <dbReference type="SAM" id="Coils"/>
    </source>
</evidence>
<dbReference type="OrthoDB" id="424310at2759"/>
<protein>
    <submittedName>
        <fullName evidence="4">Dynein heavy chain, putative</fullName>
    </submittedName>
</protein>
<keyword evidence="1" id="KW-0175">Coiled coil</keyword>
<proteinExistence type="predicted"/>
<dbReference type="Pfam" id="PF12777">
    <property type="entry name" value="MT"/>
    <property type="match status" value="1"/>
</dbReference>
<dbReference type="InterPro" id="IPR026983">
    <property type="entry name" value="DHC"/>
</dbReference>
<dbReference type="InterPro" id="IPR024743">
    <property type="entry name" value="Dynein_HC_stalk"/>
</dbReference>
<dbReference type="EMBL" id="GG680918">
    <property type="protein sequence ID" value="EER05865.1"/>
    <property type="molecule type" value="Genomic_DNA"/>
</dbReference>
<dbReference type="PANTHER" id="PTHR22878">
    <property type="entry name" value="DYNEIN HEAVY CHAIN 6, AXONEMAL-LIKE-RELATED"/>
    <property type="match status" value="1"/>
</dbReference>
<name>C5LBP4_PERM5</name>
<dbReference type="GO" id="GO:0051959">
    <property type="term" value="F:dynein light intermediate chain binding"/>
    <property type="evidence" value="ECO:0007669"/>
    <property type="project" value="InterPro"/>
</dbReference>
<accession>C5LBP4</accession>
<sequence>MSLCSESNELIRLESRRASEAHIFNSTNKLRLTTILLTQGFRDVDRIKKIKELLAKDKDVFEGDNTKNISKAGFGLLQWVKAMIKYHERINEELRTLAENIERLSKEEVEQSAVLKSLEEEAEAMQRKLEAASKLIDGLASERKRWSTDITLQGDKKVRLVGDCLLGSAFISYAGPFNHQFRNEMLYGDWLGRVVEADIPTSRDFKLEALLTSDVEVTLWSSQGLPSDELSVQNGILTTRTNRFPLCVDPQVGGDGCTCRADMLRMVSDDEEQHDAVGFVIAPCLIDINFDLEKLKTDQRICPAFSHIIDFDKLSGF</sequence>